<evidence type="ECO:0000313" key="6">
    <source>
        <dbReference type="Proteomes" id="UP000180098"/>
    </source>
</evidence>
<dbReference type="Pfam" id="PF00437">
    <property type="entry name" value="T2SSE"/>
    <property type="match status" value="1"/>
</dbReference>
<evidence type="ECO:0000313" key="5">
    <source>
        <dbReference type="EMBL" id="OIJ16068.1"/>
    </source>
</evidence>
<evidence type="ECO:0000256" key="3">
    <source>
        <dbReference type="ARBA" id="ARBA00022840"/>
    </source>
</evidence>
<dbReference type="NCBIfam" id="NF041000">
    <property type="entry name" value="ATPase_ComGA"/>
    <property type="match status" value="1"/>
</dbReference>
<sequence length="347" mass="39444">MFDIETKSNEIILQAHKVCASDVHIIPTSCYSIIEYRIDNQLVTIEEIRNNEAEKIISHLKFRSKMDIGERRKPQSGSLKMKIKKDKLNIRISTLPTTPHESLSIRLLPQNEVETLHRLTLFPKHTAQLSSLIKKAHGLVIVSGPTGSGKTTTIYSLLNEAAARKKRIVCIEDPIEKRTDKFIQVEINEKAGLTYAHTLKAVLRHDPDIIMIGEIRDVETATIAIRAAMTGHLVISTIHAKNCLGSIARLKELGIKKHDINETVIGLVSQRLLEMKCSICGNTCSKYCRTYRKRRRLAVFEILADQPLQRLLNERKTKIGYESLEQAIKKSVALGYVNEKEYERWLC</sequence>
<comment type="caution">
    <text evidence="5">The sequence shown here is derived from an EMBL/GenBank/DDBJ whole genome shotgun (WGS) entry which is preliminary data.</text>
</comment>
<dbReference type="GO" id="GO:0016887">
    <property type="term" value="F:ATP hydrolysis activity"/>
    <property type="evidence" value="ECO:0007669"/>
    <property type="project" value="TreeGrafter"/>
</dbReference>
<dbReference type="InterPro" id="IPR047667">
    <property type="entry name" value="ATPase_ComGA"/>
</dbReference>
<dbReference type="Gene3D" id="3.40.50.300">
    <property type="entry name" value="P-loop containing nucleotide triphosphate hydrolases"/>
    <property type="match status" value="1"/>
</dbReference>
<name>A0A1S2LU75_9BACI</name>
<organism evidence="5 6">
    <name type="scientific">Anaerobacillus arseniciselenatis</name>
    <dbReference type="NCBI Taxonomy" id="85682"/>
    <lineage>
        <taxon>Bacteria</taxon>
        <taxon>Bacillati</taxon>
        <taxon>Bacillota</taxon>
        <taxon>Bacilli</taxon>
        <taxon>Bacillales</taxon>
        <taxon>Bacillaceae</taxon>
        <taxon>Anaerobacillus</taxon>
    </lineage>
</organism>
<dbReference type="SUPFAM" id="SSF52540">
    <property type="entry name" value="P-loop containing nucleoside triphosphate hydrolases"/>
    <property type="match status" value="1"/>
</dbReference>
<reference evidence="5 6" key="1">
    <citation type="submission" date="2016-10" db="EMBL/GenBank/DDBJ databases">
        <title>Draft genome sequences of four alkaliphilic bacteria belonging to the Anaerobacillus genus.</title>
        <authorList>
            <person name="Bassil N.M."/>
            <person name="Lloyd J.R."/>
        </authorList>
    </citation>
    <scope>NUCLEOTIDE SEQUENCE [LARGE SCALE GENOMIC DNA]</scope>
    <source>
        <strain evidence="5 6">DSM 15340</strain>
    </source>
</reference>
<dbReference type="InterPro" id="IPR027417">
    <property type="entry name" value="P-loop_NTPase"/>
</dbReference>
<keyword evidence="3" id="KW-0067">ATP-binding</keyword>
<evidence type="ECO:0000259" key="4">
    <source>
        <dbReference type="PROSITE" id="PS00662"/>
    </source>
</evidence>
<dbReference type="AlphaFoldDB" id="A0A1S2LU75"/>
<dbReference type="RefSeq" id="WP_071311993.1">
    <property type="nucleotide sequence ID" value="NZ_MLQQ01000001.1"/>
</dbReference>
<evidence type="ECO:0000256" key="2">
    <source>
        <dbReference type="ARBA" id="ARBA00022741"/>
    </source>
</evidence>
<dbReference type="EMBL" id="MLQQ01000001">
    <property type="protein sequence ID" value="OIJ16068.1"/>
    <property type="molecule type" value="Genomic_DNA"/>
</dbReference>
<dbReference type="PANTHER" id="PTHR30258">
    <property type="entry name" value="TYPE II SECRETION SYSTEM PROTEIN GSPE-RELATED"/>
    <property type="match status" value="1"/>
</dbReference>
<gene>
    <name evidence="5" type="ORF">BKP35_03545</name>
</gene>
<keyword evidence="6" id="KW-1185">Reference proteome</keyword>
<proteinExistence type="inferred from homology"/>
<dbReference type="Gene3D" id="3.30.450.90">
    <property type="match status" value="1"/>
</dbReference>
<keyword evidence="2" id="KW-0547">Nucleotide-binding</keyword>
<dbReference type="InterPro" id="IPR001482">
    <property type="entry name" value="T2SS/T4SS_dom"/>
</dbReference>
<comment type="similarity">
    <text evidence="1">Belongs to the GSP E family.</text>
</comment>
<dbReference type="GO" id="GO:0005524">
    <property type="term" value="F:ATP binding"/>
    <property type="evidence" value="ECO:0007669"/>
    <property type="project" value="UniProtKB-KW"/>
</dbReference>
<dbReference type="PANTHER" id="PTHR30258:SF2">
    <property type="entry name" value="COMG OPERON PROTEIN 1"/>
    <property type="match status" value="1"/>
</dbReference>
<accession>A0A1S2LU75</accession>
<feature type="domain" description="Bacterial type II secretion system protein E" evidence="4">
    <location>
        <begin position="203"/>
        <end position="217"/>
    </location>
</feature>
<evidence type="ECO:0000256" key="1">
    <source>
        <dbReference type="ARBA" id="ARBA00006611"/>
    </source>
</evidence>
<dbReference type="Proteomes" id="UP000180098">
    <property type="component" value="Unassembled WGS sequence"/>
</dbReference>
<dbReference type="PROSITE" id="PS00662">
    <property type="entry name" value="T2SP_E"/>
    <property type="match status" value="1"/>
</dbReference>
<dbReference type="GO" id="GO:0005886">
    <property type="term" value="C:plasma membrane"/>
    <property type="evidence" value="ECO:0007669"/>
    <property type="project" value="TreeGrafter"/>
</dbReference>
<protein>
    <recommendedName>
        <fullName evidence="4">Bacterial type II secretion system protein E domain-containing protein</fullName>
    </recommendedName>
</protein>
<dbReference type="CDD" id="cd01129">
    <property type="entry name" value="PulE-GspE-like"/>
    <property type="match status" value="1"/>
</dbReference>